<proteinExistence type="predicted"/>
<sequence>MRSLAVSMETEESRVAAPPHSCKSRFRRVCVFCGSSRGKKEIYQIAATQLGQEPVQRKIDLVVIPRTLMSSGYGTLEELLKVITWAQLGIRDKLVERAGGLAKCGWDYEPMPSSVRMRLSGEPKPDMASVPQLN</sequence>
<dbReference type="PANTHER" id="PTHR31223:SF85">
    <property type="entry name" value="CYTOKININ RIBOSIDE 5'-MONOPHOSPHATE PHOSPHORIBOHYDROLASE LOGL5-RELATED"/>
    <property type="match status" value="1"/>
</dbReference>
<dbReference type="GO" id="GO:0009691">
    <property type="term" value="P:cytokinin biosynthetic process"/>
    <property type="evidence" value="ECO:0007669"/>
    <property type="project" value="TreeGrafter"/>
</dbReference>
<dbReference type="GO" id="GO:0005634">
    <property type="term" value="C:nucleus"/>
    <property type="evidence" value="ECO:0007669"/>
    <property type="project" value="TreeGrafter"/>
</dbReference>
<dbReference type="Proteomes" id="UP000734854">
    <property type="component" value="Unassembled WGS sequence"/>
</dbReference>
<organism evidence="1 2">
    <name type="scientific">Zingiber officinale</name>
    <name type="common">Ginger</name>
    <name type="synonym">Amomum zingiber</name>
    <dbReference type="NCBI Taxonomy" id="94328"/>
    <lineage>
        <taxon>Eukaryota</taxon>
        <taxon>Viridiplantae</taxon>
        <taxon>Streptophyta</taxon>
        <taxon>Embryophyta</taxon>
        <taxon>Tracheophyta</taxon>
        <taxon>Spermatophyta</taxon>
        <taxon>Magnoliopsida</taxon>
        <taxon>Liliopsida</taxon>
        <taxon>Zingiberales</taxon>
        <taxon>Zingiberaceae</taxon>
        <taxon>Zingiber</taxon>
    </lineage>
</organism>
<evidence type="ECO:0000313" key="2">
    <source>
        <dbReference type="Proteomes" id="UP000734854"/>
    </source>
</evidence>
<gene>
    <name evidence="1" type="ORF">ZIOFF_060731</name>
</gene>
<dbReference type="GO" id="GO:0005829">
    <property type="term" value="C:cytosol"/>
    <property type="evidence" value="ECO:0007669"/>
    <property type="project" value="TreeGrafter"/>
</dbReference>
<reference evidence="1 2" key="1">
    <citation type="submission" date="2020-08" db="EMBL/GenBank/DDBJ databases">
        <title>Plant Genome Project.</title>
        <authorList>
            <person name="Zhang R.-G."/>
        </authorList>
    </citation>
    <scope>NUCLEOTIDE SEQUENCE [LARGE SCALE GENOMIC DNA]</scope>
    <source>
        <tissue evidence="1">Rhizome</tissue>
    </source>
</reference>
<evidence type="ECO:0008006" key="3">
    <source>
        <dbReference type="Google" id="ProtNLM"/>
    </source>
</evidence>
<dbReference type="AlphaFoldDB" id="A0A8J5FCZ3"/>
<dbReference type="EMBL" id="JACMSC010000016">
    <property type="protein sequence ID" value="KAG6483938.1"/>
    <property type="molecule type" value="Genomic_DNA"/>
</dbReference>
<keyword evidence="2" id="KW-1185">Reference proteome</keyword>
<dbReference type="Gene3D" id="3.40.50.450">
    <property type="match status" value="2"/>
</dbReference>
<dbReference type="PANTHER" id="PTHR31223">
    <property type="entry name" value="LOG FAMILY PROTEIN YJL055W"/>
    <property type="match status" value="1"/>
</dbReference>
<name>A0A8J5FCZ3_ZINOF</name>
<dbReference type="GO" id="GO:0016799">
    <property type="term" value="F:hydrolase activity, hydrolyzing N-glycosyl compounds"/>
    <property type="evidence" value="ECO:0007669"/>
    <property type="project" value="TreeGrafter"/>
</dbReference>
<comment type="caution">
    <text evidence="1">The sequence shown here is derived from an EMBL/GenBank/DDBJ whole genome shotgun (WGS) entry which is preliminary data.</text>
</comment>
<protein>
    <recommendedName>
        <fullName evidence="3">Cytokinin riboside 5'-monophosphate phosphoribohydrolase</fullName>
    </recommendedName>
</protein>
<accession>A0A8J5FCZ3</accession>
<evidence type="ECO:0000313" key="1">
    <source>
        <dbReference type="EMBL" id="KAG6483938.1"/>
    </source>
</evidence>
<dbReference type="SUPFAM" id="SSF102405">
    <property type="entry name" value="MCP/YpsA-like"/>
    <property type="match status" value="1"/>
</dbReference>